<protein>
    <submittedName>
        <fullName evidence="1">Uncharacterized protein</fullName>
    </submittedName>
</protein>
<accession>A0A2I1GBN7</accession>
<evidence type="ECO:0000313" key="2">
    <source>
        <dbReference type="Proteomes" id="UP000234323"/>
    </source>
</evidence>
<evidence type="ECO:0000313" key="1">
    <source>
        <dbReference type="EMBL" id="PKY44042.1"/>
    </source>
</evidence>
<organism evidence="1 2">
    <name type="scientific">Rhizophagus irregularis</name>
    <dbReference type="NCBI Taxonomy" id="588596"/>
    <lineage>
        <taxon>Eukaryota</taxon>
        <taxon>Fungi</taxon>
        <taxon>Fungi incertae sedis</taxon>
        <taxon>Mucoromycota</taxon>
        <taxon>Glomeromycotina</taxon>
        <taxon>Glomeromycetes</taxon>
        <taxon>Glomerales</taxon>
        <taxon>Glomeraceae</taxon>
        <taxon>Rhizophagus</taxon>
    </lineage>
</organism>
<comment type="caution">
    <text evidence="1">The sequence shown here is derived from an EMBL/GenBank/DDBJ whole genome shotgun (WGS) entry which is preliminary data.</text>
</comment>
<dbReference type="Proteomes" id="UP000234323">
    <property type="component" value="Unassembled WGS sequence"/>
</dbReference>
<reference evidence="1 2" key="1">
    <citation type="submission" date="2015-10" db="EMBL/GenBank/DDBJ databases">
        <title>Genome analyses suggest a sexual origin of heterokaryosis in a supposedly ancient asexual fungus.</title>
        <authorList>
            <person name="Ropars J."/>
            <person name="Sedzielewska K."/>
            <person name="Noel J."/>
            <person name="Charron P."/>
            <person name="Farinelli L."/>
            <person name="Marton T."/>
            <person name="Kruger M."/>
            <person name="Pelin A."/>
            <person name="Brachmann A."/>
            <person name="Corradi N."/>
        </authorList>
    </citation>
    <scope>NUCLEOTIDE SEQUENCE [LARGE SCALE GENOMIC DNA]</scope>
    <source>
        <strain evidence="1 2">A4</strain>
    </source>
</reference>
<dbReference type="AlphaFoldDB" id="A0A2I1GBN7"/>
<proteinExistence type="predicted"/>
<name>A0A2I1GBN7_9GLOM</name>
<keyword evidence="2" id="KW-1185">Reference proteome</keyword>
<sequence>MSIVYAVMLFSDSDIFILKYTRDVILLKQFGPGSKSCQPRFKTSLQQTGLFNLFFKNALYFYNINNTCFIHVFRQRLARIFSSDNRLCIGLMTSRGEIGKRPKKAKNTGFGKIKTCLALNWVIRLRPKFTTFWSLISSVVLQKIGSTALLLFQKFPKDRSGPIKDRRTD</sequence>
<dbReference type="EMBL" id="LLXI01000296">
    <property type="protein sequence ID" value="PKY44042.1"/>
    <property type="molecule type" value="Genomic_DNA"/>
</dbReference>
<gene>
    <name evidence="1" type="ORF">RhiirA4_512153</name>
</gene>